<feature type="domain" description="Signal transduction histidine kinase subgroup 3 dimerisation and phosphoacceptor" evidence="7">
    <location>
        <begin position="190"/>
        <end position="254"/>
    </location>
</feature>
<feature type="transmembrane region" description="Helical" evidence="5">
    <location>
        <begin position="85"/>
        <end position="103"/>
    </location>
</feature>
<feature type="transmembrane region" description="Helical" evidence="5">
    <location>
        <begin position="50"/>
        <end position="73"/>
    </location>
</feature>
<feature type="compositionally biased region" description="Low complexity" evidence="4">
    <location>
        <begin position="8"/>
        <end position="20"/>
    </location>
</feature>
<feature type="region of interest" description="Disordered" evidence="4">
    <location>
        <begin position="1"/>
        <end position="22"/>
    </location>
</feature>
<proteinExistence type="predicted"/>
<keyword evidence="5" id="KW-0812">Transmembrane</keyword>
<gene>
    <name evidence="8" type="ORF">RM550_03645</name>
</gene>
<keyword evidence="5" id="KW-1133">Transmembrane helix</keyword>
<evidence type="ECO:0000256" key="5">
    <source>
        <dbReference type="SAM" id="Phobius"/>
    </source>
</evidence>
<dbReference type="Gene3D" id="1.20.5.1930">
    <property type="match status" value="1"/>
</dbReference>
<evidence type="ECO:0000256" key="1">
    <source>
        <dbReference type="ARBA" id="ARBA00022679"/>
    </source>
</evidence>
<evidence type="ECO:0000256" key="2">
    <source>
        <dbReference type="ARBA" id="ARBA00022777"/>
    </source>
</evidence>
<dbReference type="InterPro" id="IPR036890">
    <property type="entry name" value="HATPase_C_sf"/>
</dbReference>
<reference evidence="8" key="1">
    <citation type="submission" date="2024-05" db="EMBL/GenBank/DDBJ databases">
        <title>30 novel species of actinomycetes from the DSMZ collection.</title>
        <authorList>
            <person name="Nouioui I."/>
        </authorList>
    </citation>
    <scope>NUCLEOTIDE SEQUENCE</scope>
    <source>
        <strain evidence="8">DSM 41527</strain>
    </source>
</reference>
<dbReference type="PANTHER" id="PTHR24421">
    <property type="entry name" value="NITRATE/NITRITE SENSOR PROTEIN NARX-RELATED"/>
    <property type="match status" value="1"/>
</dbReference>
<dbReference type="InterPro" id="IPR050482">
    <property type="entry name" value="Sensor_HK_TwoCompSys"/>
</dbReference>
<dbReference type="InterPro" id="IPR011712">
    <property type="entry name" value="Sig_transdc_His_kin_sub3_dim/P"/>
</dbReference>
<dbReference type="Pfam" id="PF02518">
    <property type="entry name" value="HATPase_c"/>
    <property type="match status" value="1"/>
</dbReference>
<evidence type="ECO:0000259" key="6">
    <source>
        <dbReference type="Pfam" id="PF02518"/>
    </source>
</evidence>
<evidence type="ECO:0000256" key="4">
    <source>
        <dbReference type="SAM" id="MobiDB-lite"/>
    </source>
</evidence>
<keyword evidence="1" id="KW-0808">Transferase</keyword>
<sequence length="392" mass="41290">MSRGFGPGAKPVGAGAGEPASSRGAVVGTTVGLIPLFGLVPSLSASDSPFLTVLAAACALGLFAASQVILAWSYHSARLDQRFRFALLVPLTALSVALPLWLGKDWTILLPYLSATGAVAVPARLTLPALAASAALAVFVAGRTGADTTALVVMTTAVGLAMTTYRRILDLNAELRRTRRALARAAVTEERLRFSRDMHDTLGHSLLQLTLRAEVTRRLYQVGETDVEAELQKIEDMGRQCLEQVREAVTGYRQLSLSAVIEEARTTLADAGVSVTVDAAAGRLPEVVETALSWVAREALTNVARHSRAANCRVVVRSEDGRALLQVLDDGIGPARPARHPRPGPDGNGLAGLTERVTALDGRLRTGSAPGGGFRLQATIPLAAGDRARETT</sequence>
<dbReference type="SUPFAM" id="SSF55874">
    <property type="entry name" value="ATPase domain of HSP90 chaperone/DNA topoisomerase II/histidine kinase"/>
    <property type="match status" value="1"/>
</dbReference>
<dbReference type="PANTHER" id="PTHR24421:SF63">
    <property type="entry name" value="SENSOR HISTIDINE KINASE DESK"/>
    <property type="match status" value="1"/>
</dbReference>
<accession>A0ABU2T0T6</accession>
<feature type="region of interest" description="Disordered" evidence="4">
    <location>
        <begin position="331"/>
        <end position="352"/>
    </location>
</feature>
<protein>
    <submittedName>
        <fullName evidence="8">Sensor histidine kinase</fullName>
    </submittedName>
</protein>
<dbReference type="CDD" id="cd16917">
    <property type="entry name" value="HATPase_UhpB-NarQ-NarX-like"/>
    <property type="match status" value="1"/>
</dbReference>
<name>A0ABU2T0T6_9ACTN</name>
<dbReference type="InterPro" id="IPR003594">
    <property type="entry name" value="HATPase_dom"/>
</dbReference>
<dbReference type="RefSeq" id="WP_311622262.1">
    <property type="nucleotide sequence ID" value="NZ_JAVRFE010000003.1"/>
</dbReference>
<evidence type="ECO:0000313" key="8">
    <source>
        <dbReference type="EMBL" id="MDT0454836.1"/>
    </source>
</evidence>
<dbReference type="GO" id="GO:0016301">
    <property type="term" value="F:kinase activity"/>
    <property type="evidence" value="ECO:0007669"/>
    <property type="project" value="UniProtKB-KW"/>
</dbReference>
<keyword evidence="5" id="KW-0472">Membrane</keyword>
<evidence type="ECO:0000259" key="7">
    <source>
        <dbReference type="Pfam" id="PF07730"/>
    </source>
</evidence>
<evidence type="ECO:0000313" key="9">
    <source>
        <dbReference type="Proteomes" id="UP001180551"/>
    </source>
</evidence>
<evidence type="ECO:0000256" key="3">
    <source>
        <dbReference type="ARBA" id="ARBA00023012"/>
    </source>
</evidence>
<keyword evidence="2 8" id="KW-0418">Kinase</keyword>
<keyword evidence="9" id="KW-1185">Reference proteome</keyword>
<comment type="caution">
    <text evidence="8">The sequence shown here is derived from an EMBL/GenBank/DDBJ whole genome shotgun (WGS) entry which is preliminary data.</text>
</comment>
<organism evidence="8 9">
    <name type="scientific">Streptomyces mooreae</name>
    <dbReference type="NCBI Taxonomy" id="3075523"/>
    <lineage>
        <taxon>Bacteria</taxon>
        <taxon>Bacillati</taxon>
        <taxon>Actinomycetota</taxon>
        <taxon>Actinomycetes</taxon>
        <taxon>Kitasatosporales</taxon>
        <taxon>Streptomycetaceae</taxon>
        <taxon>Streptomyces</taxon>
    </lineage>
</organism>
<dbReference type="Pfam" id="PF07730">
    <property type="entry name" value="HisKA_3"/>
    <property type="match status" value="1"/>
</dbReference>
<dbReference type="EMBL" id="JAVRFE010000003">
    <property type="protein sequence ID" value="MDT0454836.1"/>
    <property type="molecule type" value="Genomic_DNA"/>
</dbReference>
<feature type="transmembrane region" description="Helical" evidence="5">
    <location>
        <begin position="123"/>
        <end position="142"/>
    </location>
</feature>
<dbReference type="Proteomes" id="UP001180551">
    <property type="component" value="Unassembled WGS sequence"/>
</dbReference>
<keyword evidence="3" id="KW-0902">Two-component regulatory system</keyword>
<feature type="domain" description="Histidine kinase/HSP90-like ATPase" evidence="6">
    <location>
        <begin position="289"/>
        <end position="383"/>
    </location>
</feature>
<feature type="transmembrane region" description="Helical" evidence="5">
    <location>
        <begin position="25"/>
        <end position="44"/>
    </location>
</feature>
<dbReference type="Gene3D" id="3.30.565.10">
    <property type="entry name" value="Histidine kinase-like ATPase, C-terminal domain"/>
    <property type="match status" value="1"/>
</dbReference>